<sequence>MKNIRNIQNYLIPSLANREKGKLIWQAIHGAEVEGEELIVPKQEWEKMEVSQSTKNQREGDKIP</sequence>
<dbReference type="RefSeq" id="XP_008819447.1">
    <property type="nucleotide sequence ID" value="XM_008821225.1"/>
</dbReference>
<dbReference type="AlphaFoldDB" id="W6ZXD2"/>
<proteinExistence type="predicted"/>
<evidence type="ECO:0000313" key="2">
    <source>
        <dbReference type="EMBL" id="EUD63968.1"/>
    </source>
</evidence>
<dbReference type="GeneID" id="20040928"/>
<dbReference type="EMBL" id="KI965583">
    <property type="protein sequence ID" value="EUD63968.1"/>
    <property type="molecule type" value="Genomic_DNA"/>
</dbReference>
<name>W6ZXD2_9APIC</name>
<reference evidence="2 3" key="1">
    <citation type="submission" date="2013-02" db="EMBL/GenBank/DDBJ databases">
        <title>The Genome Sequence of Plasmodium inui San Antonio 1.</title>
        <authorList>
            <consortium name="The Broad Institute Genome Sequencing Platform"/>
            <consortium name="The Broad Institute Genome Sequencing Center for Infectious Disease"/>
            <person name="Neafsey D."/>
            <person name="Cheeseman I."/>
            <person name="Volkman S."/>
            <person name="Adams J."/>
            <person name="Walker B."/>
            <person name="Young S.K."/>
            <person name="Zeng Q."/>
            <person name="Gargeya S."/>
            <person name="Fitzgerald M."/>
            <person name="Haas B."/>
            <person name="Abouelleil A."/>
            <person name="Alvarado L."/>
            <person name="Arachchi H.M."/>
            <person name="Berlin A.M."/>
            <person name="Chapman S.B."/>
            <person name="Dewar J."/>
            <person name="Goldberg J."/>
            <person name="Griggs A."/>
            <person name="Gujja S."/>
            <person name="Hansen M."/>
            <person name="Howarth C."/>
            <person name="Imamovic A."/>
            <person name="Larimer J."/>
            <person name="McCowan C."/>
            <person name="Murphy C."/>
            <person name="Neiman D."/>
            <person name="Pearson M."/>
            <person name="Priest M."/>
            <person name="Roberts A."/>
            <person name="Saif S."/>
            <person name="Shea T."/>
            <person name="Sisk P."/>
            <person name="Sykes S."/>
            <person name="Wortman J."/>
            <person name="Nusbaum C."/>
            <person name="Birren B."/>
        </authorList>
    </citation>
    <scope>NUCLEOTIDE SEQUENCE [LARGE SCALE GENOMIC DNA]</scope>
    <source>
        <strain evidence="2 3">San Antonio 1</strain>
    </source>
</reference>
<protein>
    <submittedName>
        <fullName evidence="2">Uncharacterized protein</fullName>
    </submittedName>
</protein>
<evidence type="ECO:0000256" key="1">
    <source>
        <dbReference type="SAM" id="MobiDB-lite"/>
    </source>
</evidence>
<feature type="region of interest" description="Disordered" evidence="1">
    <location>
        <begin position="45"/>
        <end position="64"/>
    </location>
</feature>
<organism evidence="2 3">
    <name type="scientific">Plasmodium inui San Antonio 1</name>
    <dbReference type="NCBI Taxonomy" id="1237626"/>
    <lineage>
        <taxon>Eukaryota</taxon>
        <taxon>Sar</taxon>
        <taxon>Alveolata</taxon>
        <taxon>Apicomplexa</taxon>
        <taxon>Aconoidasida</taxon>
        <taxon>Haemosporida</taxon>
        <taxon>Plasmodiidae</taxon>
        <taxon>Plasmodium</taxon>
        <taxon>Plasmodium (Plasmodium)</taxon>
    </lineage>
</organism>
<evidence type="ECO:0000313" key="3">
    <source>
        <dbReference type="Proteomes" id="UP000030640"/>
    </source>
</evidence>
<keyword evidence="3" id="KW-1185">Reference proteome</keyword>
<accession>W6ZXD2</accession>
<dbReference type="VEuPathDB" id="PlasmoDB:C922_05654"/>
<gene>
    <name evidence="2" type="ORF">C922_05654</name>
</gene>
<dbReference type="Proteomes" id="UP000030640">
    <property type="component" value="Unassembled WGS sequence"/>
</dbReference>